<dbReference type="AlphaFoldDB" id="A0A6D2IZ99"/>
<protein>
    <submittedName>
        <fullName evidence="1">Uncharacterized protein</fullName>
    </submittedName>
</protein>
<name>A0A6D2IZ99_9BRAS</name>
<reference evidence="1" key="1">
    <citation type="submission" date="2020-01" db="EMBL/GenBank/DDBJ databases">
        <authorList>
            <person name="Mishra B."/>
        </authorList>
    </citation>
    <scope>NUCLEOTIDE SEQUENCE [LARGE SCALE GENOMIC DNA]</scope>
</reference>
<dbReference type="Proteomes" id="UP000467841">
    <property type="component" value="Unassembled WGS sequence"/>
</dbReference>
<accession>A0A6D2IZ99</accession>
<organism evidence="1 2">
    <name type="scientific">Microthlaspi erraticum</name>
    <dbReference type="NCBI Taxonomy" id="1685480"/>
    <lineage>
        <taxon>Eukaryota</taxon>
        <taxon>Viridiplantae</taxon>
        <taxon>Streptophyta</taxon>
        <taxon>Embryophyta</taxon>
        <taxon>Tracheophyta</taxon>
        <taxon>Spermatophyta</taxon>
        <taxon>Magnoliopsida</taxon>
        <taxon>eudicotyledons</taxon>
        <taxon>Gunneridae</taxon>
        <taxon>Pentapetalae</taxon>
        <taxon>rosids</taxon>
        <taxon>malvids</taxon>
        <taxon>Brassicales</taxon>
        <taxon>Brassicaceae</taxon>
        <taxon>Coluteocarpeae</taxon>
        <taxon>Microthlaspi</taxon>
    </lineage>
</organism>
<keyword evidence="2" id="KW-1185">Reference proteome</keyword>
<evidence type="ECO:0000313" key="2">
    <source>
        <dbReference type="Proteomes" id="UP000467841"/>
    </source>
</evidence>
<proteinExistence type="predicted"/>
<gene>
    <name evidence="1" type="ORF">MERR_LOCUS17508</name>
</gene>
<comment type="caution">
    <text evidence="1">The sequence shown here is derived from an EMBL/GenBank/DDBJ whole genome shotgun (WGS) entry which is preliminary data.</text>
</comment>
<dbReference type="EMBL" id="CACVBM020001093">
    <property type="protein sequence ID" value="CAA7030273.1"/>
    <property type="molecule type" value="Genomic_DNA"/>
</dbReference>
<evidence type="ECO:0000313" key="1">
    <source>
        <dbReference type="EMBL" id="CAA7030273.1"/>
    </source>
</evidence>
<sequence>MVPTVLLRTELLNHHFTLPELPDRALSLSHHQATPSHPPEPPDPPDPPDLRPFVLLSFSVSKIFTHPPPPISALALPSLMLANVTEFHCTDLSRFTTDVRSLAVFIFCSGELPGISLLFNALFSISGCSSPWNWFCYPCPDLLHTGVWCINDASIFPADLRSIELLFHPLPPSSTVASATTGLILGYGTPTPPDDKPKSSHFIDSPARVSSVAQHQKIKLPSCSSPPNNPIGGMYPNSRFGFCSNTTPTFNGILSIVFCFESYSPGLNPLATQHHLPLKRRHFHDFVEGSTQFQSVYGQIYRITCRKFVSSCRLHSRLRFAAANQGNQQGDLHNRAPHDSPRHPGFITCM</sequence>